<dbReference type="PANTHER" id="PTHR43861:SF1">
    <property type="entry name" value="TRANS-ACONITATE 2-METHYLTRANSFERASE"/>
    <property type="match status" value="1"/>
</dbReference>
<evidence type="ECO:0000313" key="1">
    <source>
        <dbReference type="EMBL" id="BAL54654.1"/>
    </source>
</evidence>
<name>H5SER8_9CHLR</name>
<sequence>MKPEVVERLIEVNRQFYQNFGEAFAATRRRVQPGVRHLLIRWKETDRVLDLGCGAGQLARELAAAGHRGGYLGLDFSPALLQVARRLPFAYSALFLQADLTRPEAWEEQVARTAPFEVITAFAVLHHIPGRELRLRLLQAVRRLLHPQGYFYHSEWQFLSSARWVRRIQPWESVGLNARDVDEGDYLLDWRHEGHGLRYVHHFSLPELEALASEAGFEIVESFFSDGENNRLSLYQTWRISSKATA</sequence>
<protein>
    <submittedName>
        <fullName evidence="1">Hypothetical conserved protein</fullName>
    </submittedName>
</protein>
<reference evidence="1" key="2">
    <citation type="journal article" date="2012" name="PLoS ONE">
        <title>A Deeply Branching Thermophilic Bacterium with an Ancient Acetyl-CoA Pathway Dominates a Subsurface Ecosystem.</title>
        <authorList>
            <person name="Takami H."/>
            <person name="Noguchi H."/>
            <person name="Takaki Y."/>
            <person name="Uchiyama I."/>
            <person name="Toyoda A."/>
            <person name="Nishi S."/>
            <person name="Chee G.-J."/>
            <person name="Arai W."/>
            <person name="Nunoura T."/>
            <person name="Itoh T."/>
            <person name="Hattori M."/>
            <person name="Takai K."/>
        </authorList>
    </citation>
    <scope>NUCLEOTIDE SEQUENCE</scope>
</reference>
<dbReference type="Gene3D" id="3.40.50.150">
    <property type="entry name" value="Vaccinia Virus protein VP39"/>
    <property type="match status" value="1"/>
</dbReference>
<dbReference type="AlphaFoldDB" id="H5SER8"/>
<reference evidence="1" key="1">
    <citation type="journal article" date="2005" name="Environ. Microbiol.">
        <title>Genetic and functional properties of uncultivated thermophilic crenarchaeotes from a subsurface gold mine as revealed by analysis of genome fragments.</title>
        <authorList>
            <person name="Nunoura T."/>
            <person name="Hirayama H."/>
            <person name="Takami H."/>
            <person name="Oida H."/>
            <person name="Nishi S."/>
            <person name="Shimamura S."/>
            <person name="Suzuki Y."/>
            <person name="Inagaki F."/>
            <person name="Takai K."/>
            <person name="Nealson K.H."/>
            <person name="Horikoshi K."/>
        </authorList>
    </citation>
    <scope>NUCLEOTIDE SEQUENCE</scope>
</reference>
<dbReference type="CDD" id="cd02440">
    <property type="entry name" value="AdoMet_MTases"/>
    <property type="match status" value="1"/>
</dbReference>
<organism evidence="1">
    <name type="scientific">uncultured Chloroflexota bacterium</name>
    <dbReference type="NCBI Taxonomy" id="166587"/>
    <lineage>
        <taxon>Bacteria</taxon>
        <taxon>Bacillati</taxon>
        <taxon>Chloroflexota</taxon>
        <taxon>environmental samples</taxon>
    </lineage>
</organism>
<dbReference type="PANTHER" id="PTHR43861">
    <property type="entry name" value="TRANS-ACONITATE 2-METHYLTRANSFERASE-RELATED"/>
    <property type="match status" value="1"/>
</dbReference>
<accession>H5SER8</accession>
<dbReference type="Pfam" id="PF13489">
    <property type="entry name" value="Methyltransf_23"/>
    <property type="match status" value="1"/>
</dbReference>
<gene>
    <name evidence="1" type="ORF">HGMM_F17E05C14</name>
</gene>
<dbReference type="SUPFAM" id="SSF53335">
    <property type="entry name" value="S-adenosyl-L-methionine-dependent methyltransferases"/>
    <property type="match status" value="1"/>
</dbReference>
<proteinExistence type="predicted"/>
<dbReference type="InterPro" id="IPR029063">
    <property type="entry name" value="SAM-dependent_MTases_sf"/>
</dbReference>
<dbReference type="EMBL" id="AP011696">
    <property type="protein sequence ID" value="BAL54654.1"/>
    <property type="molecule type" value="Genomic_DNA"/>
</dbReference>